<evidence type="ECO:0000313" key="1">
    <source>
        <dbReference type="EMBL" id="KYC61689.1"/>
    </source>
</evidence>
<dbReference type="Proteomes" id="UP000075288">
    <property type="component" value="Unassembled WGS sequence"/>
</dbReference>
<reference evidence="1 2" key="1">
    <citation type="submission" date="2016-01" db="EMBL/GenBank/DDBJ databases">
        <title>Genome Sequences of Twelve Sporeforming Bacillus Species Isolated from Foods.</title>
        <authorList>
            <person name="Berendsen E.M."/>
            <person name="Wells-Bennik M.H."/>
            <person name="Krawcyk A.O."/>
            <person name="De Jong A."/>
            <person name="Holsappel S."/>
            <person name="Eijlander R.T."/>
            <person name="Kuipers O.P."/>
        </authorList>
    </citation>
    <scope>NUCLEOTIDE SEQUENCE [LARGE SCALE GENOMIC DNA]</scope>
    <source>
        <strain evidence="1 2">B4098</strain>
    </source>
</reference>
<proteinExistence type="predicted"/>
<organism evidence="1 2">
    <name type="scientific">Heyndrickxia coagulans</name>
    <name type="common">Weizmannia coagulans</name>
    <dbReference type="NCBI Taxonomy" id="1398"/>
    <lineage>
        <taxon>Bacteria</taxon>
        <taxon>Bacillati</taxon>
        <taxon>Bacillota</taxon>
        <taxon>Bacilli</taxon>
        <taxon>Bacillales</taxon>
        <taxon>Bacillaceae</taxon>
        <taxon>Heyndrickxia</taxon>
    </lineage>
</organism>
<dbReference type="PATRIC" id="fig|1398.26.peg.3451"/>
<sequence>MVVNPHQFVDVAVMGIFGIILSRSKNPIAMKKNGIRNFKGRQTVLSMTNKAAIHPIVRKSPLFLMKAEIFAHRNGGKIPGHQQQLNDL</sequence>
<accession>A0A150JWM6</accession>
<name>A0A150JWM6_HEYCO</name>
<dbReference type="AlphaFoldDB" id="A0A150JWM6"/>
<gene>
    <name evidence="1" type="ORF">B4098_1723</name>
</gene>
<dbReference type="EMBL" id="LQYG01000064">
    <property type="protein sequence ID" value="KYC61689.1"/>
    <property type="molecule type" value="Genomic_DNA"/>
</dbReference>
<comment type="caution">
    <text evidence="1">The sequence shown here is derived from an EMBL/GenBank/DDBJ whole genome shotgun (WGS) entry which is preliminary data.</text>
</comment>
<protein>
    <submittedName>
        <fullName evidence="1">Uncharacterized protein</fullName>
    </submittedName>
</protein>
<evidence type="ECO:0000313" key="2">
    <source>
        <dbReference type="Proteomes" id="UP000075288"/>
    </source>
</evidence>